<evidence type="ECO:0000313" key="3">
    <source>
        <dbReference type="Proteomes" id="UP000549009"/>
    </source>
</evidence>
<dbReference type="SFLD" id="SFLDS00005">
    <property type="entry name" value="Isoprenoid_Synthase_Type_I"/>
    <property type="match status" value="1"/>
</dbReference>
<sequence>MPTTPPGAITSLTAGEEHLPPVLSRAHMLTEAALRLEIGRLPPPLAKVSEYHLGWCDAAGNRRRPGGGGKGVCLALPILSAEAAGAEAARGVPGAVALELVHISTHMHDDIMDGDAWRRHRESVWKVFGIGPAILTGDALLVLALRVLAAAPVSSSAAVRTLSDACLDLAAGQALDLAYEGRALEDVDFEDYLDMAGGKTGALYSCALSIGAELVGAPAPAVTALRKAGRDLGIVAQIVDDINGIWGAPAVTGKPVLGDLLRRKKSLPVIAVLRAQGSVRERFLELWLVDKATDRTARAMLAALEDAHAREFCNAQAERYYQQTLAHLEGLDMPDRVRAGITDLGRFIRHRQA</sequence>
<keyword evidence="1 2" id="KW-0808">Transferase</keyword>
<dbReference type="InterPro" id="IPR008949">
    <property type="entry name" value="Isoprenoid_synthase_dom_sf"/>
</dbReference>
<comment type="caution">
    <text evidence="2">The sequence shown here is derived from an EMBL/GenBank/DDBJ whole genome shotgun (WGS) entry which is preliminary data.</text>
</comment>
<dbReference type="EC" id="2.5.1.29" evidence="2"/>
<dbReference type="GO" id="GO:0004337">
    <property type="term" value="F:(2E,6E)-farnesyl diphosphate synthase activity"/>
    <property type="evidence" value="ECO:0007669"/>
    <property type="project" value="UniProtKB-EC"/>
</dbReference>
<dbReference type="PANTHER" id="PTHR12001">
    <property type="entry name" value="GERANYLGERANYL PYROPHOSPHATE SYNTHASE"/>
    <property type="match status" value="1"/>
</dbReference>
<organism evidence="2 3">
    <name type="scientific">Streptomyces spectabilis</name>
    <dbReference type="NCBI Taxonomy" id="68270"/>
    <lineage>
        <taxon>Bacteria</taxon>
        <taxon>Bacillati</taxon>
        <taxon>Actinomycetota</taxon>
        <taxon>Actinomycetes</taxon>
        <taxon>Kitasatosporales</taxon>
        <taxon>Streptomycetaceae</taxon>
        <taxon>Streptomyces</taxon>
    </lineage>
</organism>
<dbReference type="SUPFAM" id="SSF48576">
    <property type="entry name" value="Terpenoid synthases"/>
    <property type="match status" value="1"/>
</dbReference>
<dbReference type="EMBL" id="JACHJD010000031">
    <property type="protein sequence ID" value="MBB5109566.1"/>
    <property type="molecule type" value="Genomic_DNA"/>
</dbReference>
<accession>A0A7W8B4H5</accession>
<dbReference type="InterPro" id="IPR000092">
    <property type="entry name" value="Polyprenyl_synt"/>
</dbReference>
<reference evidence="2 3" key="1">
    <citation type="submission" date="2020-08" db="EMBL/GenBank/DDBJ databases">
        <title>Genomic Encyclopedia of Type Strains, Phase III (KMG-III): the genomes of soil and plant-associated and newly described type strains.</title>
        <authorList>
            <person name="Whitman W."/>
        </authorList>
    </citation>
    <scope>NUCLEOTIDE SEQUENCE [LARGE SCALE GENOMIC DNA]</scope>
    <source>
        <strain evidence="2 3">CECT 3146</strain>
    </source>
</reference>
<dbReference type="EC" id="2.5.1.1" evidence="2"/>
<dbReference type="Gene3D" id="1.10.600.10">
    <property type="entry name" value="Farnesyl Diphosphate Synthase"/>
    <property type="match status" value="1"/>
</dbReference>
<dbReference type="RefSeq" id="WP_184926493.1">
    <property type="nucleotide sequence ID" value="NZ_BMSQ01000046.1"/>
</dbReference>
<dbReference type="GO" id="GO:0004311">
    <property type="term" value="F:geranylgeranyl diphosphate synthase activity"/>
    <property type="evidence" value="ECO:0007669"/>
    <property type="project" value="UniProtKB-EC"/>
</dbReference>
<dbReference type="GO" id="GO:0008299">
    <property type="term" value="P:isoprenoid biosynthetic process"/>
    <property type="evidence" value="ECO:0007669"/>
    <property type="project" value="InterPro"/>
</dbReference>
<dbReference type="PANTHER" id="PTHR12001:SF86">
    <property type="entry name" value="GERANYLGERANYL DIPHOSPHATE SYNTHASE"/>
    <property type="match status" value="1"/>
</dbReference>
<dbReference type="Pfam" id="PF00348">
    <property type="entry name" value="polyprenyl_synt"/>
    <property type="match status" value="1"/>
</dbReference>
<evidence type="ECO:0000256" key="1">
    <source>
        <dbReference type="RuleBase" id="RU004466"/>
    </source>
</evidence>
<name>A0A7W8B4H5_STRST</name>
<dbReference type="Proteomes" id="UP000549009">
    <property type="component" value="Unassembled WGS sequence"/>
</dbReference>
<dbReference type="EC" id="2.5.1.10" evidence="2"/>
<comment type="similarity">
    <text evidence="1">Belongs to the FPP/GGPP synthase family.</text>
</comment>
<protein>
    <submittedName>
        <fullName evidence="2">Geranylgeranyl diphosphate synthase type I</fullName>
        <ecNumber evidence="2">2.5.1.1</ecNumber>
        <ecNumber evidence="2">2.5.1.10</ecNumber>
        <ecNumber evidence="2">2.5.1.29</ecNumber>
    </submittedName>
</protein>
<dbReference type="GO" id="GO:0004161">
    <property type="term" value="F:dimethylallyltranstransferase activity"/>
    <property type="evidence" value="ECO:0007669"/>
    <property type="project" value="UniProtKB-EC"/>
</dbReference>
<keyword evidence="3" id="KW-1185">Reference proteome</keyword>
<proteinExistence type="inferred from homology"/>
<gene>
    <name evidence="2" type="ORF">FHS40_008694</name>
</gene>
<evidence type="ECO:0000313" key="2">
    <source>
        <dbReference type="EMBL" id="MBB5109566.1"/>
    </source>
</evidence>
<dbReference type="AlphaFoldDB" id="A0A7W8B4H5"/>